<organism evidence="2 3">
    <name type="scientific">Parelaphostrongylus tenuis</name>
    <name type="common">Meningeal worm</name>
    <dbReference type="NCBI Taxonomy" id="148309"/>
    <lineage>
        <taxon>Eukaryota</taxon>
        <taxon>Metazoa</taxon>
        <taxon>Ecdysozoa</taxon>
        <taxon>Nematoda</taxon>
        <taxon>Chromadorea</taxon>
        <taxon>Rhabditida</taxon>
        <taxon>Rhabditina</taxon>
        <taxon>Rhabditomorpha</taxon>
        <taxon>Strongyloidea</taxon>
        <taxon>Metastrongylidae</taxon>
        <taxon>Parelaphostrongylus</taxon>
    </lineage>
</organism>
<protein>
    <submittedName>
        <fullName evidence="2">Uncharacterized protein</fullName>
    </submittedName>
</protein>
<dbReference type="AlphaFoldDB" id="A0AAD5MQ79"/>
<sequence length="268" mass="29134">MQRHTQESRVHTATGLWCDLNIVLGAFNAFQISISVRGQRTTGVVMPVAARTEPSSTPNTSRQPTTAPYGTPQSINIVQEDHRPYGPISSRNAWKKGMMFNVSPEHHRATPARDRENGSVAGARSNHSTINGTTATMSSRTFNVIGFSLPVAMVFSESSTAAQVAGILRSADAARGFVRRSVMQAVFDVLEQQGRAAGLPEFMITSVLNQLTVNINYSPLDCRRVEVSPTSPNVNTMMMVPTCVIFSNTVTALCNDMNMCMLARALEP</sequence>
<gene>
    <name evidence="2" type="ORF">KIN20_010185</name>
</gene>
<evidence type="ECO:0000313" key="3">
    <source>
        <dbReference type="Proteomes" id="UP001196413"/>
    </source>
</evidence>
<feature type="region of interest" description="Disordered" evidence="1">
    <location>
        <begin position="106"/>
        <end position="134"/>
    </location>
</feature>
<dbReference type="EMBL" id="JAHQIW010001746">
    <property type="protein sequence ID" value="KAJ1353541.1"/>
    <property type="molecule type" value="Genomic_DNA"/>
</dbReference>
<dbReference type="Proteomes" id="UP001196413">
    <property type="component" value="Unassembled WGS sequence"/>
</dbReference>
<feature type="compositionally biased region" description="Polar residues" evidence="1">
    <location>
        <begin position="53"/>
        <end position="72"/>
    </location>
</feature>
<keyword evidence="3" id="KW-1185">Reference proteome</keyword>
<comment type="caution">
    <text evidence="2">The sequence shown here is derived from an EMBL/GenBank/DDBJ whole genome shotgun (WGS) entry which is preliminary data.</text>
</comment>
<evidence type="ECO:0000256" key="1">
    <source>
        <dbReference type="SAM" id="MobiDB-lite"/>
    </source>
</evidence>
<feature type="compositionally biased region" description="Polar residues" evidence="1">
    <location>
        <begin position="125"/>
        <end position="134"/>
    </location>
</feature>
<accession>A0AAD5MQ79</accession>
<proteinExistence type="predicted"/>
<reference evidence="2" key="1">
    <citation type="submission" date="2021-06" db="EMBL/GenBank/DDBJ databases">
        <title>Parelaphostrongylus tenuis whole genome reference sequence.</title>
        <authorList>
            <person name="Garwood T.J."/>
            <person name="Larsen P.A."/>
            <person name="Fountain-Jones N.M."/>
            <person name="Garbe J.R."/>
            <person name="Macchietto M.G."/>
            <person name="Kania S.A."/>
            <person name="Gerhold R.W."/>
            <person name="Richards J.E."/>
            <person name="Wolf T.M."/>
        </authorList>
    </citation>
    <scope>NUCLEOTIDE SEQUENCE</scope>
    <source>
        <strain evidence="2">MNPRO001-30</strain>
        <tissue evidence="2">Meninges</tissue>
    </source>
</reference>
<evidence type="ECO:0000313" key="2">
    <source>
        <dbReference type="EMBL" id="KAJ1353541.1"/>
    </source>
</evidence>
<feature type="compositionally biased region" description="Basic and acidic residues" evidence="1">
    <location>
        <begin position="106"/>
        <end position="117"/>
    </location>
</feature>
<name>A0AAD5MQ79_PARTN</name>
<feature type="region of interest" description="Disordered" evidence="1">
    <location>
        <begin position="49"/>
        <end position="72"/>
    </location>
</feature>